<gene>
    <name evidence="2" type="ORF">DQG23_35815</name>
</gene>
<dbReference type="Proteomes" id="UP000250369">
    <property type="component" value="Unassembled WGS sequence"/>
</dbReference>
<evidence type="ECO:0000313" key="3">
    <source>
        <dbReference type="Proteomes" id="UP000250369"/>
    </source>
</evidence>
<keyword evidence="3" id="KW-1185">Reference proteome</keyword>
<reference evidence="2 3" key="1">
    <citation type="journal article" date="2009" name="Int. J. Syst. Evol. Microbiol.">
        <title>Paenibacillus contaminans sp. nov., isolated from a contaminated laboratory plate.</title>
        <authorList>
            <person name="Chou J.H."/>
            <person name="Lee J.H."/>
            <person name="Lin M.C."/>
            <person name="Chang P.S."/>
            <person name="Arun A.B."/>
            <person name="Young C.C."/>
            <person name="Chen W.M."/>
        </authorList>
    </citation>
    <scope>NUCLEOTIDE SEQUENCE [LARGE SCALE GENOMIC DNA]</scope>
    <source>
        <strain evidence="2 3">CKOBP-6</strain>
    </source>
</reference>
<dbReference type="AlphaFoldDB" id="A0A329LVK5"/>
<evidence type="ECO:0000313" key="2">
    <source>
        <dbReference type="EMBL" id="RAV11734.1"/>
    </source>
</evidence>
<accession>A0A329LVK5</accession>
<organism evidence="2 3">
    <name type="scientific">Paenibacillus contaminans</name>
    <dbReference type="NCBI Taxonomy" id="450362"/>
    <lineage>
        <taxon>Bacteria</taxon>
        <taxon>Bacillati</taxon>
        <taxon>Bacillota</taxon>
        <taxon>Bacilli</taxon>
        <taxon>Bacillales</taxon>
        <taxon>Paenibacillaceae</taxon>
        <taxon>Paenibacillus</taxon>
    </lineage>
</organism>
<protein>
    <submittedName>
        <fullName evidence="2">Uncharacterized protein</fullName>
    </submittedName>
</protein>
<feature type="region of interest" description="Disordered" evidence="1">
    <location>
        <begin position="12"/>
        <end position="32"/>
    </location>
</feature>
<sequence>MKGLLAEFDSEHSYFQPCPGSPSHSDSSGEFESKRLGRSAHYCQYGSRSLSKKLGRNYIKSVYQKLDWVTG</sequence>
<evidence type="ECO:0000256" key="1">
    <source>
        <dbReference type="SAM" id="MobiDB-lite"/>
    </source>
</evidence>
<name>A0A329LVK5_9BACL</name>
<proteinExistence type="predicted"/>
<comment type="caution">
    <text evidence="2">The sequence shown here is derived from an EMBL/GenBank/DDBJ whole genome shotgun (WGS) entry which is preliminary data.</text>
</comment>
<dbReference type="EMBL" id="QMFB01000036">
    <property type="protein sequence ID" value="RAV11734.1"/>
    <property type="molecule type" value="Genomic_DNA"/>
</dbReference>